<accession>Q6AII7</accession>
<keyword evidence="2" id="KW-0949">S-adenosyl-L-methionine</keyword>
<keyword evidence="5" id="KW-0411">Iron-sulfur</keyword>
<dbReference type="STRING" id="177439.DP3114"/>
<dbReference type="SFLD" id="SFLDG01082">
    <property type="entry name" value="B12-binding_domain_containing"/>
    <property type="match status" value="1"/>
</dbReference>
<dbReference type="InterPro" id="IPR023404">
    <property type="entry name" value="rSAM_horseshoe"/>
</dbReference>
<comment type="cofactor">
    <cofactor evidence="1">
        <name>[4Fe-4S] cluster</name>
        <dbReference type="ChEBI" id="CHEBI:49883"/>
    </cofactor>
</comment>
<feature type="domain" description="Elp3/MiaA/NifB-like radical SAM core" evidence="6">
    <location>
        <begin position="271"/>
        <end position="467"/>
    </location>
</feature>
<evidence type="ECO:0000256" key="2">
    <source>
        <dbReference type="ARBA" id="ARBA00022691"/>
    </source>
</evidence>
<dbReference type="InterPro" id="IPR006638">
    <property type="entry name" value="Elp3/MiaA/NifB-like_rSAM"/>
</dbReference>
<dbReference type="HOGENOM" id="CLU_518499_0_0_7"/>
<protein>
    <recommendedName>
        <fullName evidence="6">Elp3/MiaA/NifB-like radical SAM core domain-containing protein</fullName>
    </recommendedName>
</protein>
<keyword evidence="3" id="KW-0479">Metal-binding</keyword>
<reference evidence="8" key="1">
    <citation type="journal article" date="2004" name="Environ. Microbiol.">
        <title>The genome of Desulfotalea psychrophila, a sulfate-reducing bacterium from permanently cold Arctic sediments.</title>
        <authorList>
            <person name="Rabus R."/>
            <person name="Ruepp A."/>
            <person name="Frickey T."/>
            <person name="Rattei T."/>
            <person name="Fartmann B."/>
            <person name="Stark M."/>
            <person name="Bauer M."/>
            <person name="Zibat A."/>
            <person name="Lombardot T."/>
            <person name="Becker I."/>
            <person name="Amann J."/>
            <person name="Gellner K."/>
            <person name="Teeling H."/>
            <person name="Leuschner W.D."/>
            <person name="Gloeckner F.-O."/>
            <person name="Lupas A.N."/>
            <person name="Amann R."/>
            <person name="Klenk H.-P."/>
        </authorList>
    </citation>
    <scope>NUCLEOTIDE SEQUENCE [LARGE SCALE GENOMIC DNA]</scope>
    <source>
        <strain evidence="8">DSM 12343 / LSv54</strain>
    </source>
</reference>
<dbReference type="InterPro" id="IPR007197">
    <property type="entry name" value="rSAM"/>
</dbReference>
<dbReference type="Proteomes" id="UP000000602">
    <property type="component" value="Chromosome"/>
</dbReference>
<name>Q6AII7_DESPS</name>
<dbReference type="GO" id="GO:0046872">
    <property type="term" value="F:metal ion binding"/>
    <property type="evidence" value="ECO:0007669"/>
    <property type="project" value="UniProtKB-KW"/>
</dbReference>
<dbReference type="GO" id="GO:0005829">
    <property type="term" value="C:cytosol"/>
    <property type="evidence" value="ECO:0007669"/>
    <property type="project" value="TreeGrafter"/>
</dbReference>
<dbReference type="InterPro" id="IPR051198">
    <property type="entry name" value="BchE-like"/>
</dbReference>
<evidence type="ECO:0000259" key="6">
    <source>
        <dbReference type="SMART" id="SM00729"/>
    </source>
</evidence>
<evidence type="ECO:0000313" key="7">
    <source>
        <dbReference type="EMBL" id="CAG37843.1"/>
    </source>
</evidence>
<dbReference type="eggNOG" id="COG1032">
    <property type="taxonomic scope" value="Bacteria"/>
</dbReference>
<evidence type="ECO:0000313" key="8">
    <source>
        <dbReference type="Proteomes" id="UP000000602"/>
    </source>
</evidence>
<dbReference type="SUPFAM" id="SSF102114">
    <property type="entry name" value="Radical SAM enzymes"/>
    <property type="match status" value="1"/>
</dbReference>
<keyword evidence="8" id="KW-1185">Reference proteome</keyword>
<dbReference type="GO" id="GO:0003824">
    <property type="term" value="F:catalytic activity"/>
    <property type="evidence" value="ECO:0007669"/>
    <property type="project" value="InterPro"/>
</dbReference>
<dbReference type="Gene3D" id="3.80.30.20">
    <property type="entry name" value="tm_1862 like domain"/>
    <property type="match status" value="1"/>
</dbReference>
<dbReference type="PANTHER" id="PTHR43409:SF7">
    <property type="entry name" value="BLL1977 PROTEIN"/>
    <property type="match status" value="1"/>
</dbReference>
<gene>
    <name evidence="7" type="ordered locus">DP3114</name>
</gene>
<dbReference type="AlphaFoldDB" id="Q6AII7"/>
<organism evidence="7 8">
    <name type="scientific">Desulfotalea psychrophila (strain LSv54 / DSM 12343)</name>
    <dbReference type="NCBI Taxonomy" id="177439"/>
    <lineage>
        <taxon>Bacteria</taxon>
        <taxon>Pseudomonadati</taxon>
        <taxon>Thermodesulfobacteriota</taxon>
        <taxon>Desulfobulbia</taxon>
        <taxon>Desulfobulbales</taxon>
        <taxon>Desulfocapsaceae</taxon>
        <taxon>Desulfotalea</taxon>
    </lineage>
</organism>
<evidence type="ECO:0000256" key="3">
    <source>
        <dbReference type="ARBA" id="ARBA00022723"/>
    </source>
</evidence>
<dbReference type="EMBL" id="CR522870">
    <property type="protein sequence ID" value="CAG37843.1"/>
    <property type="molecule type" value="Genomic_DNA"/>
</dbReference>
<proteinExistence type="predicted"/>
<sequence length="525" mass="59720">MLTYVHNFFKLYYFFYPVKNIMLLLQPPFVKSCEPSAALAQLTAYLRGNGERCFPYDLSIECLHHLLETTPVANDTWSKRAFRNRKENITLLKSGKGYTNYSRYERAVSDINRIIEIAGKRHGIQLNLENYQDSRLSPLKSEDLLYAMEHYRENIFFPYLGKRIASLIDKHNPTRIGLSLNFLSQALPTFAIIGFLKSSFPELKIIVGGGLITSWHKSPQWTNPFKGVVDQFVVGAGEAPLLEIVSGKTDGEEQTPEHKDLLGNNYLAPGYILPFTASIGCYWRKCSFCPETSENSPYICLSNNQVQRDLGSLIEKTRPRLIHFLDSAISPRLMTDLIRQPPGVPWYGFARICEQLTDPDFTRALKKSGCAMLKLGLESGSSYVLEQMNKGISLSLASRVLRSLEQAGIATYVYLLFGTASEDIGEARKTLRFASEHASAITYTNLSIFNLPICSQETETLETINRHEGDLTLYTDFIHPKGWGRKEIRKFLNNEFKRHPLIMPILRENPPFFSSNHAPFFHKNS</sequence>
<dbReference type="GO" id="GO:0051536">
    <property type="term" value="F:iron-sulfur cluster binding"/>
    <property type="evidence" value="ECO:0007669"/>
    <property type="project" value="UniProtKB-KW"/>
</dbReference>
<dbReference type="SFLD" id="SFLDS00029">
    <property type="entry name" value="Radical_SAM"/>
    <property type="match status" value="1"/>
</dbReference>
<evidence type="ECO:0000256" key="5">
    <source>
        <dbReference type="ARBA" id="ARBA00023014"/>
    </source>
</evidence>
<evidence type="ECO:0000256" key="4">
    <source>
        <dbReference type="ARBA" id="ARBA00023004"/>
    </source>
</evidence>
<keyword evidence="4" id="KW-0408">Iron</keyword>
<dbReference type="InterPro" id="IPR058240">
    <property type="entry name" value="rSAM_sf"/>
</dbReference>
<dbReference type="PANTHER" id="PTHR43409">
    <property type="entry name" value="ANAEROBIC MAGNESIUM-PROTOPORPHYRIN IX MONOMETHYL ESTER CYCLASE-RELATED"/>
    <property type="match status" value="1"/>
</dbReference>
<dbReference type="SMART" id="SM00729">
    <property type="entry name" value="Elp3"/>
    <property type="match status" value="1"/>
</dbReference>
<evidence type="ECO:0000256" key="1">
    <source>
        <dbReference type="ARBA" id="ARBA00001966"/>
    </source>
</evidence>
<dbReference type="KEGG" id="dps:DP3114"/>